<gene>
    <name evidence="1" type="ORF">MarbSA_14710</name>
</gene>
<protein>
    <submittedName>
        <fullName evidence="1">Uncharacterized protein</fullName>
    </submittedName>
</protein>
<dbReference type="Proteomes" id="UP000825015">
    <property type="component" value="Chromosome"/>
</dbReference>
<keyword evidence="2" id="KW-1185">Reference proteome</keyword>
<organism evidence="1 2">
    <name type="scientific">Methanobrevibacter arboriphilus</name>
    <dbReference type="NCBI Taxonomy" id="39441"/>
    <lineage>
        <taxon>Archaea</taxon>
        <taxon>Methanobacteriati</taxon>
        <taxon>Methanobacteriota</taxon>
        <taxon>Methanomada group</taxon>
        <taxon>Methanobacteria</taxon>
        <taxon>Methanobacteriales</taxon>
        <taxon>Methanobacteriaceae</taxon>
        <taxon>Methanobrevibacter</taxon>
    </lineage>
</organism>
<evidence type="ECO:0000313" key="1">
    <source>
        <dbReference type="EMBL" id="BBL62431.1"/>
    </source>
</evidence>
<evidence type="ECO:0000313" key="2">
    <source>
        <dbReference type="Proteomes" id="UP000825015"/>
    </source>
</evidence>
<dbReference type="EMBL" id="AP019779">
    <property type="protein sequence ID" value="BBL62431.1"/>
    <property type="molecule type" value="Genomic_DNA"/>
</dbReference>
<name>A0ACA8R530_METAZ</name>
<accession>A0ACA8R530</accession>
<reference evidence="1" key="1">
    <citation type="submission" date="2019-06" db="EMBL/GenBank/DDBJ databases">
        <title>Complete genome sequence of Methanobrevibacter arboriphilus strain SA.</title>
        <authorList>
            <person name="Asakawa S."/>
        </authorList>
    </citation>
    <scope>NUCLEOTIDE SEQUENCE</scope>
    <source>
        <strain evidence="1">SA</strain>
    </source>
</reference>
<proteinExistence type="predicted"/>
<sequence>MIEKEFNYKEGRLGNITRLYLSGVMKGISREDYFDSPPVVQLCYDIIANEIIEYQRELNGWKK</sequence>